<name>A0ABN0ZZW8_9BACI</name>
<proteinExistence type="predicted"/>
<evidence type="ECO:0000313" key="8">
    <source>
        <dbReference type="EMBL" id="GAA0464111.1"/>
    </source>
</evidence>
<dbReference type="Proteomes" id="UP001500740">
    <property type="component" value="Unassembled WGS sequence"/>
</dbReference>
<evidence type="ECO:0000256" key="4">
    <source>
        <dbReference type="ARBA" id="ARBA00022801"/>
    </source>
</evidence>
<keyword evidence="5" id="KW-0460">Magnesium</keyword>
<evidence type="ECO:0000256" key="3">
    <source>
        <dbReference type="ARBA" id="ARBA00022723"/>
    </source>
</evidence>
<dbReference type="SUPFAM" id="SSF55811">
    <property type="entry name" value="Nudix"/>
    <property type="match status" value="1"/>
</dbReference>
<evidence type="ECO:0000256" key="2">
    <source>
        <dbReference type="ARBA" id="ARBA00001946"/>
    </source>
</evidence>
<evidence type="ECO:0000256" key="1">
    <source>
        <dbReference type="ARBA" id="ARBA00001936"/>
    </source>
</evidence>
<sequence>MDQKKLIKMIQDHQPTPLGISNNRKYAVILPIIEKDDELHIVFEIRSKHMRRQPGEVCFPGGKVDQNDLNTAETATRELCEELGVNEDQLYNLEYLGLLVTPFGLSVSAYTGFINLDVDQSFDPNPFEVESIFTVPLSFFLEHDPEVHYINIDIKPDDNFPYEDIPNGESYEWQKLQYEEHFYYYDNQVIWGLTARILKDFVSIIKGDQ</sequence>
<comment type="cofactor">
    <cofactor evidence="1">
        <name>Mn(2+)</name>
        <dbReference type="ChEBI" id="CHEBI:29035"/>
    </cofactor>
</comment>
<keyword evidence="6" id="KW-0464">Manganese</keyword>
<comment type="caution">
    <text evidence="8">The sequence shown here is derived from an EMBL/GenBank/DDBJ whole genome shotgun (WGS) entry which is preliminary data.</text>
</comment>
<keyword evidence="3" id="KW-0479">Metal-binding</keyword>
<dbReference type="InterPro" id="IPR015797">
    <property type="entry name" value="NUDIX_hydrolase-like_dom_sf"/>
</dbReference>
<dbReference type="Gene3D" id="3.90.79.10">
    <property type="entry name" value="Nucleoside Triphosphate Pyrophosphohydrolase"/>
    <property type="match status" value="1"/>
</dbReference>
<keyword evidence="4" id="KW-0378">Hydrolase</keyword>
<evidence type="ECO:0000313" key="9">
    <source>
        <dbReference type="Proteomes" id="UP001500740"/>
    </source>
</evidence>
<evidence type="ECO:0000256" key="6">
    <source>
        <dbReference type="ARBA" id="ARBA00023211"/>
    </source>
</evidence>
<gene>
    <name evidence="8" type="ORF">GCM10008935_19800</name>
</gene>
<keyword evidence="9" id="KW-1185">Reference proteome</keyword>
<accession>A0ABN0ZZW8</accession>
<dbReference type="PANTHER" id="PTHR12992">
    <property type="entry name" value="NUDIX HYDROLASE"/>
    <property type="match status" value="1"/>
</dbReference>
<dbReference type="PROSITE" id="PS51462">
    <property type="entry name" value="NUDIX"/>
    <property type="match status" value="1"/>
</dbReference>
<dbReference type="CDD" id="cd03426">
    <property type="entry name" value="NUDIX_CoAse_Nudt7"/>
    <property type="match status" value="1"/>
</dbReference>
<dbReference type="InterPro" id="IPR000086">
    <property type="entry name" value="NUDIX_hydrolase_dom"/>
</dbReference>
<dbReference type="Pfam" id="PF00293">
    <property type="entry name" value="NUDIX"/>
    <property type="match status" value="1"/>
</dbReference>
<evidence type="ECO:0000256" key="5">
    <source>
        <dbReference type="ARBA" id="ARBA00022842"/>
    </source>
</evidence>
<reference evidence="8 9" key="1">
    <citation type="journal article" date="2019" name="Int. J. Syst. Evol. Microbiol.">
        <title>The Global Catalogue of Microorganisms (GCM) 10K type strain sequencing project: providing services to taxonomists for standard genome sequencing and annotation.</title>
        <authorList>
            <consortium name="The Broad Institute Genomics Platform"/>
            <consortium name="The Broad Institute Genome Sequencing Center for Infectious Disease"/>
            <person name="Wu L."/>
            <person name="Ma J."/>
        </authorList>
    </citation>
    <scope>NUCLEOTIDE SEQUENCE [LARGE SCALE GENOMIC DNA]</scope>
    <source>
        <strain evidence="8 9">JCM 14193</strain>
    </source>
</reference>
<dbReference type="EMBL" id="BAAACZ010000016">
    <property type="protein sequence ID" value="GAA0464111.1"/>
    <property type="molecule type" value="Genomic_DNA"/>
</dbReference>
<dbReference type="InterPro" id="IPR045121">
    <property type="entry name" value="CoAse"/>
</dbReference>
<comment type="cofactor">
    <cofactor evidence="2">
        <name>Mg(2+)</name>
        <dbReference type="ChEBI" id="CHEBI:18420"/>
    </cofactor>
</comment>
<organism evidence="8 9">
    <name type="scientific">Alkalibacillus silvisoli</name>
    <dbReference type="NCBI Taxonomy" id="392823"/>
    <lineage>
        <taxon>Bacteria</taxon>
        <taxon>Bacillati</taxon>
        <taxon>Bacillota</taxon>
        <taxon>Bacilli</taxon>
        <taxon>Bacillales</taxon>
        <taxon>Bacillaceae</taxon>
        <taxon>Alkalibacillus</taxon>
    </lineage>
</organism>
<dbReference type="PANTHER" id="PTHR12992:SF11">
    <property type="entry name" value="MITOCHONDRIAL COENZYME A DIPHOSPHATASE NUDT8"/>
    <property type="match status" value="1"/>
</dbReference>
<feature type="domain" description="Nudix hydrolase" evidence="7">
    <location>
        <begin position="22"/>
        <end position="160"/>
    </location>
</feature>
<dbReference type="RefSeq" id="WP_343783389.1">
    <property type="nucleotide sequence ID" value="NZ_BAAACZ010000016.1"/>
</dbReference>
<protein>
    <submittedName>
        <fullName evidence="8">CoA pyrophosphatase</fullName>
    </submittedName>
</protein>
<evidence type="ECO:0000259" key="7">
    <source>
        <dbReference type="PROSITE" id="PS51462"/>
    </source>
</evidence>